<evidence type="ECO:0000313" key="2">
    <source>
        <dbReference type="Proteomes" id="UP001148662"/>
    </source>
</evidence>
<dbReference type="EMBL" id="JANHOG010000159">
    <property type="protein sequence ID" value="KAJ3557416.1"/>
    <property type="molecule type" value="Genomic_DNA"/>
</dbReference>
<evidence type="ECO:0000313" key="1">
    <source>
        <dbReference type="EMBL" id="KAJ3557416.1"/>
    </source>
</evidence>
<organism evidence="1 2">
    <name type="scientific">Phlebia brevispora</name>
    <dbReference type="NCBI Taxonomy" id="194682"/>
    <lineage>
        <taxon>Eukaryota</taxon>
        <taxon>Fungi</taxon>
        <taxon>Dikarya</taxon>
        <taxon>Basidiomycota</taxon>
        <taxon>Agaricomycotina</taxon>
        <taxon>Agaricomycetes</taxon>
        <taxon>Polyporales</taxon>
        <taxon>Meruliaceae</taxon>
        <taxon>Phlebia</taxon>
    </lineage>
</organism>
<keyword evidence="2" id="KW-1185">Reference proteome</keyword>
<sequence>MSKHRFQELQPPSYDAAVSSDASPAHGYLRSYRVGSDKLVAPLVTAEQLKAHLALLRAFKNLKTAFDEGKDARIPPLVRSMGPSARWMWFVALSVDRFQKWVPGITKTPIDVWVQYELPPLDVLMVWHTYLLNPFCYAEDTLRLGLLSNLYEVNGYLLKAIMYIGDISNFEPTPERKKSWLEQTGTPFDPLDAAAQMTSRDVECPNCFSHVSVQYIKSAGDGYYQRLFAVSCPSCQFTISRESLAVLKFARDVVLDPDNAADVERCGKAVYLPGTLQTQTTSFAESTGKLVQDTMKQIFSLHEPSVLHNKEDWVRKVLKHTGYAMPKVRAAITQLTLILYSAVIRQGSFIDKMHSLGWTAPGYFDRQEDQLVLIHAVTRYHAFLDLMSSTPGRCVPTLDIDLAWHTHQLMGTTYNYHCGKYVRKYVDHEDKVETILLAFSFDTTCRVWERRFGVPYTYCGCPLPDSTVGQRLSRLTKRLMQFRSSWTPDDLTPPQRADALAATHASEHNMAPMRRGNKVVKELVEFLKKGRIQQLSKWRERDEKSARTRKIDKSLDNKSETHDVSFLYPVPFVVSPPVTRRVAVGPLTGAEDCAVIVAAIAEAATALAETLLSTVPLLLDARGREGQLTVLQIQEAKPL</sequence>
<gene>
    <name evidence="1" type="ORF">NM688_g1476</name>
</gene>
<name>A0ACC1TB60_9APHY</name>
<reference evidence="1" key="1">
    <citation type="submission" date="2022-07" db="EMBL/GenBank/DDBJ databases">
        <title>Genome Sequence of Phlebia brevispora.</title>
        <authorList>
            <person name="Buettner E."/>
        </authorList>
    </citation>
    <scope>NUCLEOTIDE SEQUENCE</scope>
    <source>
        <strain evidence="1">MPL23</strain>
    </source>
</reference>
<accession>A0ACC1TB60</accession>
<dbReference type="Proteomes" id="UP001148662">
    <property type="component" value="Unassembled WGS sequence"/>
</dbReference>
<protein>
    <submittedName>
        <fullName evidence="1">Uncharacterized protein</fullName>
    </submittedName>
</protein>
<comment type="caution">
    <text evidence="1">The sequence shown here is derived from an EMBL/GenBank/DDBJ whole genome shotgun (WGS) entry which is preliminary data.</text>
</comment>
<proteinExistence type="predicted"/>